<evidence type="ECO:0000313" key="2">
    <source>
        <dbReference type="EMBL" id="PJC23817.1"/>
    </source>
</evidence>
<dbReference type="InterPro" id="IPR029060">
    <property type="entry name" value="PIN-like_dom_sf"/>
</dbReference>
<dbReference type="AlphaFoldDB" id="A0A2M8EMA7"/>
<dbReference type="SUPFAM" id="SSF88723">
    <property type="entry name" value="PIN domain-like"/>
    <property type="match status" value="1"/>
</dbReference>
<comment type="caution">
    <text evidence="2">The sequence shown here is derived from an EMBL/GenBank/DDBJ whole genome shotgun (WGS) entry which is preliminary data.</text>
</comment>
<dbReference type="SMART" id="SM00670">
    <property type="entry name" value="PINc"/>
    <property type="match status" value="1"/>
</dbReference>
<gene>
    <name evidence="2" type="ORF">CO058_01405</name>
</gene>
<organism evidence="2 3">
    <name type="scientific">candidate division WWE3 bacterium CG_4_9_14_0_2_um_filter_35_11</name>
    <dbReference type="NCBI Taxonomy" id="1975077"/>
    <lineage>
        <taxon>Bacteria</taxon>
        <taxon>Katanobacteria</taxon>
    </lineage>
</organism>
<evidence type="ECO:0000313" key="3">
    <source>
        <dbReference type="Proteomes" id="UP000229756"/>
    </source>
</evidence>
<proteinExistence type="predicted"/>
<accession>A0A2M8EMA7</accession>
<reference evidence="3" key="1">
    <citation type="submission" date="2017-09" db="EMBL/GenBank/DDBJ databases">
        <title>Depth-based differentiation of microbial function through sediment-hosted aquifers and enrichment of novel symbionts in the deep terrestrial subsurface.</title>
        <authorList>
            <person name="Probst A.J."/>
            <person name="Ladd B."/>
            <person name="Jarett J.K."/>
            <person name="Geller-Mcgrath D.E."/>
            <person name="Sieber C.M.K."/>
            <person name="Emerson J.B."/>
            <person name="Anantharaman K."/>
            <person name="Thomas B.C."/>
            <person name="Malmstrom R."/>
            <person name="Stieglmeier M."/>
            <person name="Klingl A."/>
            <person name="Woyke T."/>
            <person name="Ryan C.M."/>
            <person name="Banfield J.F."/>
        </authorList>
    </citation>
    <scope>NUCLEOTIDE SEQUENCE [LARGE SCALE GENOMIC DNA]</scope>
</reference>
<dbReference type="EMBL" id="PFSJ01000010">
    <property type="protein sequence ID" value="PJC23817.1"/>
    <property type="molecule type" value="Genomic_DNA"/>
</dbReference>
<dbReference type="Gene3D" id="3.40.50.1010">
    <property type="entry name" value="5'-nuclease"/>
    <property type="match status" value="1"/>
</dbReference>
<sequence length="123" mass="13870">MITIDTSALIRFFTNDIPNDAKIVKNIIDSEEEIIIPDVVFPEIEYVLLGQTYNSTRLMVLKAFQFLSLKKNIKLSAEVLLGIELYANSNLDIADCVIAGTALNIKLISFDKKLLKLVKDFTF</sequence>
<dbReference type="Pfam" id="PF01850">
    <property type="entry name" value="PIN"/>
    <property type="match status" value="1"/>
</dbReference>
<dbReference type="InterPro" id="IPR002716">
    <property type="entry name" value="PIN_dom"/>
</dbReference>
<name>A0A2M8EMA7_UNCKA</name>
<dbReference type="Proteomes" id="UP000229756">
    <property type="component" value="Unassembled WGS sequence"/>
</dbReference>
<evidence type="ECO:0000259" key="1">
    <source>
        <dbReference type="SMART" id="SM00670"/>
    </source>
</evidence>
<feature type="domain" description="PIN" evidence="1">
    <location>
        <begin position="1"/>
        <end position="116"/>
    </location>
</feature>
<protein>
    <recommendedName>
        <fullName evidence="1">PIN domain-containing protein</fullName>
    </recommendedName>
</protein>